<dbReference type="Pfam" id="PF13215">
    <property type="entry name" value="DUF4023"/>
    <property type="match status" value="1"/>
</dbReference>
<dbReference type="RefSeq" id="WP_135153977.1">
    <property type="nucleotide sequence ID" value="NZ_SOMN01000037.1"/>
</dbReference>
<sequence>MDDTHQFVEKLHDTQKKDKRNRRRPSAGDSSEKPGLKLPGKQHSTNK</sequence>
<reference evidence="2 3" key="1">
    <citation type="submission" date="2019-03" db="EMBL/GenBank/DDBJ databases">
        <title>Cohnella endophytica sp. nov., a novel endophytic bacterium isolated from bark of Sonneratia apetala.</title>
        <authorList>
            <person name="Tuo L."/>
        </authorList>
    </citation>
    <scope>NUCLEOTIDE SEQUENCE [LARGE SCALE GENOMIC DNA]</scope>
    <source>
        <strain evidence="2 3">CCTCC AB 208254</strain>
    </source>
</reference>
<dbReference type="Proteomes" id="UP000297900">
    <property type="component" value="Unassembled WGS sequence"/>
</dbReference>
<dbReference type="OrthoDB" id="2631586at2"/>
<feature type="region of interest" description="Disordered" evidence="1">
    <location>
        <begin position="1"/>
        <end position="47"/>
    </location>
</feature>
<dbReference type="EMBL" id="SOMN01000037">
    <property type="protein sequence ID" value="TFE23180.1"/>
    <property type="molecule type" value="Genomic_DNA"/>
</dbReference>
<dbReference type="InterPro" id="IPR025097">
    <property type="entry name" value="DUF4023"/>
</dbReference>
<organism evidence="2 3">
    <name type="scientific">Cohnella luojiensis</name>
    <dbReference type="NCBI Taxonomy" id="652876"/>
    <lineage>
        <taxon>Bacteria</taxon>
        <taxon>Bacillati</taxon>
        <taxon>Bacillota</taxon>
        <taxon>Bacilli</taxon>
        <taxon>Bacillales</taxon>
        <taxon>Paenibacillaceae</taxon>
        <taxon>Cohnella</taxon>
    </lineage>
</organism>
<name>A0A4Y8LU11_9BACL</name>
<accession>A0A4Y8LU11</accession>
<gene>
    <name evidence="2" type="ORF">E2980_19785</name>
</gene>
<dbReference type="AlphaFoldDB" id="A0A4Y8LU11"/>
<evidence type="ECO:0000313" key="2">
    <source>
        <dbReference type="EMBL" id="TFE23180.1"/>
    </source>
</evidence>
<evidence type="ECO:0000313" key="3">
    <source>
        <dbReference type="Proteomes" id="UP000297900"/>
    </source>
</evidence>
<feature type="compositionally biased region" description="Basic and acidic residues" evidence="1">
    <location>
        <begin position="1"/>
        <end position="16"/>
    </location>
</feature>
<comment type="caution">
    <text evidence="2">The sequence shown here is derived from an EMBL/GenBank/DDBJ whole genome shotgun (WGS) entry which is preliminary data.</text>
</comment>
<proteinExistence type="predicted"/>
<evidence type="ECO:0000256" key="1">
    <source>
        <dbReference type="SAM" id="MobiDB-lite"/>
    </source>
</evidence>
<keyword evidence="3" id="KW-1185">Reference proteome</keyword>
<protein>
    <submittedName>
        <fullName evidence="2">DUF4023 domain-containing protein</fullName>
    </submittedName>
</protein>